<evidence type="ECO:0000256" key="2">
    <source>
        <dbReference type="ARBA" id="ARBA00023002"/>
    </source>
</evidence>
<name>A0AAW3ZRG5_9GAMM</name>
<gene>
    <name evidence="4" type="ORF">IFO71_13930</name>
</gene>
<dbReference type="GO" id="GO:0016491">
    <property type="term" value="F:oxidoreductase activity"/>
    <property type="evidence" value="ECO:0007669"/>
    <property type="project" value="UniProtKB-KW"/>
</dbReference>
<comment type="similarity">
    <text evidence="1 3">Belongs to the short-chain dehydrogenases/reductases (SDR) family.</text>
</comment>
<accession>A0AAW3ZRG5</accession>
<dbReference type="Gene3D" id="3.40.50.720">
    <property type="entry name" value="NAD(P)-binding Rossmann-like Domain"/>
    <property type="match status" value="1"/>
</dbReference>
<dbReference type="PANTHER" id="PTHR44196">
    <property type="entry name" value="DEHYDROGENASE/REDUCTASE SDR FAMILY MEMBER 7B"/>
    <property type="match status" value="1"/>
</dbReference>
<protein>
    <submittedName>
        <fullName evidence="4">SDR family oxidoreductase</fullName>
    </submittedName>
</protein>
<dbReference type="AlphaFoldDB" id="A0AAW3ZRG5"/>
<dbReference type="SUPFAM" id="SSF51735">
    <property type="entry name" value="NAD(P)-binding Rossmann-fold domains"/>
    <property type="match status" value="1"/>
</dbReference>
<organism evidence="4 5">
    <name type="scientific">Pseudomarimonas arenosa</name>
    <dbReference type="NCBI Taxonomy" id="2774145"/>
    <lineage>
        <taxon>Bacteria</taxon>
        <taxon>Pseudomonadati</taxon>
        <taxon>Pseudomonadota</taxon>
        <taxon>Gammaproteobacteria</taxon>
        <taxon>Lysobacterales</taxon>
        <taxon>Lysobacteraceae</taxon>
        <taxon>Pseudomarimonas</taxon>
    </lineage>
</organism>
<keyword evidence="5" id="KW-1185">Reference proteome</keyword>
<evidence type="ECO:0000313" key="5">
    <source>
        <dbReference type="Proteomes" id="UP000613768"/>
    </source>
</evidence>
<dbReference type="EMBL" id="JACYTR010000032">
    <property type="protein sequence ID" value="MBD8526836.1"/>
    <property type="molecule type" value="Genomic_DNA"/>
</dbReference>
<dbReference type="InterPro" id="IPR002347">
    <property type="entry name" value="SDR_fam"/>
</dbReference>
<proteinExistence type="inferred from homology"/>
<evidence type="ECO:0000313" key="4">
    <source>
        <dbReference type="EMBL" id="MBD8526836.1"/>
    </source>
</evidence>
<dbReference type="PRINTS" id="PR00080">
    <property type="entry name" value="SDRFAMILY"/>
</dbReference>
<dbReference type="RefSeq" id="WP_192030258.1">
    <property type="nucleotide sequence ID" value="NZ_JACYTR010000032.1"/>
</dbReference>
<dbReference type="InterPro" id="IPR036291">
    <property type="entry name" value="NAD(P)-bd_dom_sf"/>
</dbReference>
<keyword evidence="2" id="KW-0560">Oxidoreductase</keyword>
<dbReference type="CDD" id="cd05233">
    <property type="entry name" value="SDR_c"/>
    <property type="match status" value="1"/>
</dbReference>
<dbReference type="PANTHER" id="PTHR44196:SF2">
    <property type="entry name" value="SHORT-CHAIN DEHYDROGENASE-RELATED"/>
    <property type="match status" value="1"/>
</dbReference>
<dbReference type="Pfam" id="PF00106">
    <property type="entry name" value="adh_short"/>
    <property type="match status" value="1"/>
</dbReference>
<comment type="caution">
    <text evidence="4">The sequence shown here is derived from an EMBL/GenBank/DDBJ whole genome shotgun (WGS) entry which is preliminary data.</text>
</comment>
<evidence type="ECO:0000256" key="1">
    <source>
        <dbReference type="ARBA" id="ARBA00006484"/>
    </source>
</evidence>
<dbReference type="GO" id="GO:0016020">
    <property type="term" value="C:membrane"/>
    <property type="evidence" value="ECO:0007669"/>
    <property type="project" value="TreeGrafter"/>
</dbReference>
<evidence type="ECO:0000256" key="3">
    <source>
        <dbReference type="RuleBase" id="RU000363"/>
    </source>
</evidence>
<sequence length="265" mass="29326">MSIPRGFALITGASAGIGETFARQLAQAGHPLVLCARRRDRLEALAADLSQKVRCEIVVADLEAPDSAERLAEELERRGIEVGYLVNNAGYGVPGEFLSKDWQVHQRSLQLMLTGVCELSWRLLPGMRQRGFGRVINVASLAGHLPGSAGHTLYAAIKSFLIKFSQSLALENETHGVKVMALCPGFTYSEFHDVTGTRGQVSKMPSYMWMTAEDVVRDGLRAIERGEIVHINGRLNRMIARLFAWLPSGLALRLIRKQSKNFRKL</sequence>
<dbReference type="Proteomes" id="UP000613768">
    <property type="component" value="Unassembled WGS sequence"/>
</dbReference>
<dbReference type="PRINTS" id="PR00081">
    <property type="entry name" value="GDHRDH"/>
</dbReference>
<reference evidence="4 5" key="1">
    <citation type="submission" date="2020-09" db="EMBL/GenBank/DDBJ databases">
        <title>Pseudoxanthomonas sp. CAU 1598 isolated from sand of Yaerae Beach.</title>
        <authorList>
            <person name="Kim W."/>
        </authorList>
    </citation>
    <scope>NUCLEOTIDE SEQUENCE [LARGE SCALE GENOMIC DNA]</scope>
    <source>
        <strain evidence="4 5">CAU 1598</strain>
    </source>
</reference>
<dbReference type="PIRSF" id="PIRSF000126">
    <property type="entry name" value="11-beta-HSD1"/>
    <property type="match status" value="1"/>
</dbReference>